<dbReference type="Gene3D" id="3.30.559.10">
    <property type="entry name" value="Chloramphenicol acetyltransferase-like domain"/>
    <property type="match status" value="2"/>
</dbReference>
<name>A0A4U5Q4K3_POPAL</name>
<keyword evidence="2" id="KW-0012">Acyltransferase</keyword>
<evidence type="ECO:0008006" key="4">
    <source>
        <dbReference type="Google" id="ProtNLM"/>
    </source>
</evidence>
<organism evidence="3">
    <name type="scientific">Populus alba</name>
    <name type="common">White poplar</name>
    <dbReference type="NCBI Taxonomy" id="43335"/>
    <lineage>
        <taxon>Eukaryota</taxon>
        <taxon>Viridiplantae</taxon>
        <taxon>Streptophyta</taxon>
        <taxon>Embryophyta</taxon>
        <taxon>Tracheophyta</taxon>
        <taxon>Spermatophyta</taxon>
        <taxon>Magnoliopsida</taxon>
        <taxon>eudicotyledons</taxon>
        <taxon>Gunneridae</taxon>
        <taxon>Pentapetalae</taxon>
        <taxon>rosids</taxon>
        <taxon>fabids</taxon>
        <taxon>Malpighiales</taxon>
        <taxon>Salicaceae</taxon>
        <taxon>Saliceae</taxon>
        <taxon>Populus</taxon>
    </lineage>
</organism>
<proteinExistence type="predicted"/>
<dbReference type="Pfam" id="PF02458">
    <property type="entry name" value="Transferase"/>
    <property type="match status" value="1"/>
</dbReference>
<gene>
    <name evidence="3" type="ORF">D5086_0000140490</name>
</gene>
<dbReference type="PANTHER" id="PTHR31625">
    <property type="match status" value="1"/>
</dbReference>
<keyword evidence="1" id="KW-0808">Transferase</keyword>
<protein>
    <recommendedName>
        <fullName evidence="4">Phenolic glucoside malonyltransferase 1-like</fullName>
    </recommendedName>
</protein>
<dbReference type="InterPro" id="IPR023213">
    <property type="entry name" value="CAT-like_dom_sf"/>
</dbReference>
<evidence type="ECO:0000313" key="3">
    <source>
        <dbReference type="EMBL" id="TKS04669.1"/>
    </source>
</evidence>
<reference evidence="3" key="1">
    <citation type="submission" date="2018-10" db="EMBL/GenBank/DDBJ databases">
        <title>Population genomic analysis revealed the cold adaptation of white poplar.</title>
        <authorList>
            <person name="Liu Y.-J."/>
        </authorList>
    </citation>
    <scope>NUCLEOTIDE SEQUENCE [LARGE SCALE GENOMIC DNA]</scope>
    <source>
        <strain evidence="3">PAL-ZL1</strain>
    </source>
</reference>
<dbReference type="EMBL" id="RCHU01000455">
    <property type="protein sequence ID" value="TKS04669.1"/>
    <property type="molecule type" value="Genomic_DNA"/>
</dbReference>
<evidence type="ECO:0000256" key="2">
    <source>
        <dbReference type="ARBA" id="ARBA00023315"/>
    </source>
</evidence>
<dbReference type="GO" id="GO:0016747">
    <property type="term" value="F:acyltransferase activity, transferring groups other than amino-acyl groups"/>
    <property type="evidence" value="ECO:0007669"/>
    <property type="project" value="UniProtKB-ARBA"/>
</dbReference>
<sequence length="473" mass="52775">MASPSLVRILEICKVTPAFDSVDAAKEFSLPLTYFDITWFKFPPAECLYFFKLNESSSRSSIFYSEILPALKHSLSQTLGRFVPLAGHLTWPANSSKPVIVYALNDALSLRVAESNAIFDRFIGNETREANESHPYIPELYVTNMIASLLALQITFFPCKGFSIGMAIHHAMLDGKSVSMFLNTWAYLCKHNKNERSLLLLPELRPSFDRSGLQDSFGLESAYLKQWEATIIPGSELNSRSLKLMPDLGVPSNLLRATFRLPREAINELKESRLRYHQEGLNSGKQLHLSTYVITCAYVSVCLVKARGGDDNRKVYYVCSVDCRSRLQPPLPQNYFGNCVAVHHMVAEAKAFMEENGVAIVAEKLSDLINGLENGLFQGAKERLVMLRGLGQEVQKFGVAGSTRLGFYGLDFGWGNVEKAEITSIDRTRGFSMMEFGDVSSGGIEIGVVLVRQEMERFASLFVNGLKGLQSRL</sequence>
<accession>A0A4U5Q4K3</accession>
<dbReference type="AlphaFoldDB" id="A0A4U5Q4K3"/>
<evidence type="ECO:0000256" key="1">
    <source>
        <dbReference type="ARBA" id="ARBA00022679"/>
    </source>
</evidence>
<comment type="caution">
    <text evidence="3">The sequence shown here is derived from an EMBL/GenBank/DDBJ whole genome shotgun (WGS) entry which is preliminary data.</text>
</comment>
<dbReference type="STRING" id="43335.A0A4U5Q4K3"/>
<dbReference type="InterPro" id="IPR051504">
    <property type="entry name" value="Plant_metabolite_acyltrans"/>
</dbReference>
<dbReference type="SUPFAM" id="SSF52777">
    <property type="entry name" value="CoA-dependent acyltransferases"/>
    <property type="match status" value="1"/>
</dbReference>